<accession>A0A9X1WSH9</accession>
<name>A0A9X1WSH9_9BACL</name>
<dbReference type="PROSITE" id="PS50011">
    <property type="entry name" value="PROTEIN_KINASE_DOM"/>
    <property type="match status" value="1"/>
</dbReference>
<dbReference type="Gene3D" id="1.10.510.10">
    <property type="entry name" value="Transferase(Phosphotransferase) domain 1"/>
    <property type="match status" value="1"/>
</dbReference>
<dbReference type="InterPro" id="IPR011009">
    <property type="entry name" value="Kinase-like_dom_sf"/>
</dbReference>
<sequence length="218" mass="25428">MWKQYTVDMDFIGKGSYGKVYKAYDPKGNKLAIKQISDIKVAKREAKIMKKYKKYKFLIRYYDFFIIDDMAYLVTEFADGKVIGDNFHNSYIKPVDEKKSVEIAINILKGAKRLHKVGYIHNDIKPKNVMIKNFSPKTVKIIDFNIAKKIVGIETMHKELQDVCRMCAFLIHGNLPNISQAEFNNKKLKSVLLNPFEESKNNRYKSADELIHELKQFC</sequence>
<dbReference type="PROSITE" id="PS00108">
    <property type="entry name" value="PROTEIN_KINASE_ST"/>
    <property type="match status" value="1"/>
</dbReference>
<dbReference type="CDD" id="cd00180">
    <property type="entry name" value="PKc"/>
    <property type="match status" value="1"/>
</dbReference>
<protein>
    <submittedName>
        <fullName evidence="5">Protein kinase family protein</fullName>
    </submittedName>
</protein>
<evidence type="ECO:0000256" key="1">
    <source>
        <dbReference type="ARBA" id="ARBA00022741"/>
    </source>
</evidence>
<keyword evidence="5" id="KW-0808">Transferase</keyword>
<keyword evidence="6" id="KW-1185">Reference proteome</keyword>
<keyword evidence="5" id="KW-0418">Kinase</keyword>
<evidence type="ECO:0000259" key="4">
    <source>
        <dbReference type="PROSITE" id="PS50011"/>
    </source>
</evidence>
<reference evidence="5" key="1">
    <citation type="submission" date="2022-04" db="EMBL/GenBank/DDBJ databases">
        <title>Paenibacillus mangrovi sp. nov., a novel endophytic bacterium isolated from bark of Kandelia candel.</title>
        <authorList>
            <person name="Tuo L."/>
        </authorList>
    </citation>
    <scope>NUCLEOTIDE SEQUENCE</scope>
    <source>
        <strain evidence="5">KQZ6P-2</strain>
    </source>
</reference>
<evidence type="ECO:0000313" key="6">
    <source>
        <dbReference type="Proteomes" id="UP001139347"/>
    </source>
</evidence>
<dbReference type="GO" id="GO:0004672">
    <property type="term" value="F:protein kinase activity"/>
    <property type="evidence" value="ECO:0007669"/>
    <property type="project" value="InterPro"/>
</dbReference>
<dbReference type="PANTHER" id="PTHR44167:SF24">
    <property type="entry name" value="SERINE_THREONINE-PROTEIN KINASE CHK2"/>
    <property type="match status" value="1"/>
</dbReference>
<evidence type="ECO:0000256" key="2">
    <source>
        <dbReference type="ARBA" id="ARBA00022840"/>
    </source>
</evidence>
<dbReference type="InterPro" id="IPR000719">
    <property type="entry name" value="Prot_kinase_dom"/>
</dbReference>
<dbReference type="Proteomes" id="UP001139347">
    <property type="component" value="Unassembled WGS sequence"/>
</dbReference>
<dbReference type="PANTHER" id="PTHR44167">
    <property type="entry name" value="OVARIAN-SPECIFIC SERINE/THREONINE-PROTEIN KINASE LOK-RELATED"/>
    <property type="match status" value="1"/>
</dbReference>
<dbReference type="SUPFAM" id="SSF56112">
    <property type="entry name" value="Protein kinase-like (PK-like)"/>
    <property type="match status" value="1"/>
</dbReference>
<evidence type="ECO:0000256" key="3">
    <source>
        <dbReference type="PROSITE-ProRule" id="PRU10141"/>
    </source>
</evidence>
<keyword evidence="2 3" id="KW-0067">ATP-binding</keyword>
<feature type="binding site" evidence="3">
    <location>
        <position position="34"/>
    </location>
    <ligand>
        <name>ATP</name>
        <dbReference type="ChEBI" id="CHEBI:30616"/>
    </ligand>
</feature>
<dbReference type="PROSITE" id="PS00107">
    <property type="entry name" value="PROTEIN_KINASE_ATP"/>
    <property type="match status" value="1"/>
</dbReference>
<dbReference type="RefSeq" id="WP_244728239.1">
    <property type="nucleotide sequence ID" value="NZ_JALIRP010000008.1"/>
</dbReference>
<dbReference type="InterPro" id="IPR008271">
    <property type="entry name" value="Ser/Thr_kinase_AS"/>
</dbReference>
<dbReference type="Pfam" id="PF00069">
    <property type="entry name" value="Pkinase"/>
    <property type="match status" value="1"/>
</dbReference>
<dbReference type="SMART" id="SM00220">
    <property type="entry name" value="S_TKc"/>
    <property type="match status" value="1"/>
</dbReference>
<dbReference type="EMBL" id="JALIRP010000008">
    <property type="protein sequence ID" value="MCJ8013886.1"/>
    <property type="molecule type" value="Genomic_DNA"/>
</dbReference>
<evidence type="ECO:0000313" key="5">
    <source>
        <dbReference type="EMBL" id="MCJ8013886.1"/>
    </source>
</evidence>
<dbReference type="InterPro" id="IPR017441">
    <property type="entry name" value="Protein_kinase_ATP_BS"/>
</dbReference>
<proteinExistence type="predicted"/>
<feature type="domain" description="Protein kinase" evidence="4">
    <location>
        <begin position="6"/>
        <end position="218"/>
    </location>
</feature>
<dbReference type="GO" id="GO:0005524">
    <property type="term" value="F:ATP binding"/>
    <property type="evidence" value="ECO:0007669"/>
    <property type="project" value="UniProtKB-UniRule"/>
</dbReference>
<dbReference type="AlphaFoldDB" id="A0A9X1WSH9"/>
<keyword evidence="1 3" id="KW-0547">Nucleotide-binding</keyword>
<gene>
    <name evidence="5" type="ORF">MUG84_19350</name>
</gene>
<organism evidence="5 6">
    <name type="scientific">Paenibacillus mangrovi</name>
    <dbReference type="NCBI Taxonomy" id="2931978"/>
    <lineage>
        <taxon>Bacteria</taxon>
        <taxon>Bacillati</taxon>
        <taxon>Bacillota</taxon>
        <taxon>Bacilli</taxon>
        <taxon>Bacillales</taxon>
        <taxon>Paenibacillaceae</taxon>
        <taxon>Paenibacillus</taxon>
    </lineage>
</organism>
<comment type="caution">
    <text evidence="5">The sequence shown here is derived from an EMBL/GenBank/DDBJ whole genome shotgun (WGS) entry which is preliminary data.</text>
</comment>